<dbReference type="AlphaFoldDB" id="Q5P493"/>
<dbReference type="KEGG" id="eba:ebA3113"/>
<evidence type="ECO:0000256" key="1">
    <source>
        <dbReference type="SAM" id="MobiDB-lite"/>
    </source>
</evidence>
<protein>
    <submittedName>
        <fullName evidence="2">Uncharacterized protein</fullName>
    </submittedName>
</protein>
<gene>
    <name evidence="2" type="ORF">ebA3113</name>
</gene>
<evidence type="ECO:0000313" key="2">
    <source>
        <dbReference type="EMBL" id="CAI07870.1"/>
    </source>
</evidence>
<reference evidence="2 3" key="1">
    <citation type="journal article" date="2005" name="Arch. Microbiol.">
        <title>The genome sequence of an anaerobic aromatic-degrading denitrifying bacterium, strain EbN1.</title>
        <authorList>
            <person name="Rabus R."/>
            <person name="Kube M."/>
            <person name="Heider J."/>
            <person name="Beck A."/>
            <person name="Heitmann K."/>
            <person name="Widdel F."/>
            <person name="Reinhardt R."/>
        </authorList>
    </citation>
    <scope>NUCLEOTIDE SEQUENCE [LARGE SCALE GENOMIC DNA]</scope>
    <source>
        <strain evidence="2 3">EbN1</strain>
    </source>
</reference>
<evidence type="ECO:0000313" key="3">
    <source>
        <dbReference type="Proteomes" id="UP000006552"/>
    </source>
</evidence>
<name>Q5P493_AROAE</name>
<dbReference type="HOGENOM" id="CLU_2969269_0_0_4"/>
<feature type="compositionally biased region" description="Basic residues" evidence="1">
    <location>
        <begin position="46"/>
        <end position="58"/>
    </location>
</feature>
<sequence>MPLSNPADLAGARAEERLASYRTARWTARCRSRPNFPPVTPGCRVSTRRRGRCGRHFR</sequence>
<keyword evidence="3" id="KW-1185">Reference proteome</keyword>
<dbReference type="EMBL" id="CR555306">
    <property type="protein sequence ID" value="CAI07870.1"/>
    <property type="molecule type" value="Genomic_DNA"/>
</dbReference>
<organism evidence="2 3">
    <name type="scientific">Aromatoleum aromaticum (strain DSM 19018 / LMG 30748 / EbN1)</name>
    <name type="common">Azoarcus sp. (strain EbN1)</name>
    <dbReference type="NCBI Taxonomy" id="76114"/>
    <lineage>
        <taxon>Bacteria</taxon>
        <taxon>Pseudomonadati</taxon>
        <taxon>Pseudomonadota</taxon>
        <taxon>Betaproteobacteria</taxon>
        <taxon>Rhodocyclales</taxon>
        <taxon>Rhodocyclaceae</taxon>
        <taxon>Aromatoleum</taxon>
    </lineage>
</organism>
<feature type="region of interest" description="Disordered" evidence="1">
    <location>
        <begin position="37"/>
        <end position="58"/>
    </location>
</feature>
<dbReference type="Proteomes" id="UP000006552">
    <property type="component" value="Chromosome"/>
</dbReference>
<dbReference type="STRING" id="76114.ebA3113"/>
<proteinExistence type="predicted"/>
<accession>Q5P493</accession>